<dbReference type="Proteomes" id="UP001162480">
    <property type="component" value="Chromosome 20"/>
</dbReference>
<gene>
    <name evidence="2" type="ORF">OCTVUL_1B019025</name>
</gene>
<dbReference type="EMBL" id="OX597833">
    <property type="protein sequence ID" value="CAI9737894.1"/>
    <property type="molecule type" value="Genomic_DNA"/>
</dbReference>
<evidence type="ECO:0000313" key="3">
    <source>
        <dbReference type="Proteomes" id="UP001162480"/>
    </source>
</evidence>
<proteinExistence type="predicted"/>
<reference evidence="2" key="1">
    <citation type="submission" date="2023-08" db="EMBL/GenBank/DDBJ databases">
        <authorList>
            <person name="Alioto T."/>
            <person name="Alioto T."/>
            <person name="Gomez Garrido J."/>
        </authorList>
    </citation>
    <scope>NUCLEOTIDE SEQUENCE</scope>
</reference>
<evidence type="ECO:0000313" key="2">
    <source>
        <dbReference type="EMBL" id="CAI9737894.1"/>
    </source>
</evidence>
<feature type="compositionally biased region" description="Polar residues" evidence="1">
    <location>
        <begin position="39"/>
        <end position="50"/>
    </location>
</feature>
<name>A0AA36BPS9_OCTVU</name>
<accession>A0AA36BPS9</accession>
<evidence type="ECO:0000256" key="1">
    <source>
        <dbReference type="SAM" id="MobiDB-lite"/>
    </source>
</evidence>
<protein>
    <submittedName>
        <fullName evidence="2">Uncharacterized protein</fullName>
    </submittedName>
</protein>
<organism evidence="2 3">
    <name type="scientific">Octopus vulgaris</name>
    <name type="common">Common octopus</name>
    <dbReference type="NCBI Taxonomy" id="6645"/>
    <lineage>
        <taxon>Eukaryota</taxon>
        <taxon>Metazoa</taxon>
        <taxon>Spiralia</taxon>
        <taxon>Lophotrochozoa</taxon>
        <taxon>Mollusca</taxon>
        <taxon>Cephalopoda</taxon>
        <taxon>Coleoidea</taxon>
        <taxon>Octopodiformes</taxon>
        <taxon>Octopoda</taxon>
        <taxon>Incirrata</taxon>
        <taxon>Octopodidae</taxon>
        <taxon>Octopus</taxon>
    </lineage>
</organism>
<sequence length="91" mass="10442">MLNKRPMATEWLRQQVARGNIHFSEELQDKARMKKVSARHTSLSNTVNQTDVKDHPKQEATQPGVSYPEGYSIISRIDLDAGYPQRSIILY</sequence>
<keyword evidence="3" id="KW-1185">Reference proteome</keyword>
<dbReference type="AlphaFoldDB" id="A0AA36BPS9"/>
<feature type="region of interest" description="Disordered" evidence="1">
    <location>
        <begin position="32"/>
        <end position="66"/>
    </location>
</feature>